<organism evidence="4 5">
    <name type="scientific">Fragariocoptes setiger</name>
    <dbReference type="NCBI Taxonomy" id="1670756"/>
    <lineage>
        <taxon>Eukaryota</taxon>
        <taxon>Metazoa</taxon>
        <taxon>Ecdysozoa</taxon>
        <taxon>Arthropoda</taxon>
        <taxon>Chelicerata</taxon>
        <taxon>Arachnida</taxon>
        <taxon>Acari</taxon>
        <taxon>Acariformes</taxon>
        <taxon>Trombidiformes</taxon>
        <taxon>Prostigmata</taxon>
        <taxon>Eupodina</taxon>
        <taxon>Eriophyoidea</taxon>
        <taxon>Phytoptidae</taxon>
        <taxon>Fragariocoptes</taxon>
    </lineage>
</organism>
<keyword evidence="2" id="KW-0812">Transmembrane</keyword>
<feature type="domain" description="MH2" evidence="3">
    <location>
        <begin position="2552"/>
        <end position="2747"/>
    </location>
</feature>
<dbReference type="PANTHER" id="PTHR16166:SF141">
    <property type="entry name" value="INTERMEMBRANE LIPID TRANSFER PROTEIN VPS13D"/>
    <property type="match status" value="1"/>
</dbReference>
<dbReference type="SMART" id="SM00524">
    <property type="entry name" value="DWB"/>
    <property type="match status" value="1"/>
</dbReference>
<dbReference type="Gene3D" id="2.60.200.10">
    <property type="match status" value="1"/>
</dbReference>
<dbReference type="InterPro" id="IPR026847">
    <property type="entry name" value="VPS13"/>
</dbReference>
<feature type="compositionally biased region" description="Low complexity" evidence="1">
    <location>
        <begin position="1933"/>
        <end position="1943"/>
    </location>
</feature>
<keyword evidence="2" id="KW-0472">Membrane</keyword>
<keyword evidence="2" id="KW-1133">Transmembrane helix</keyword>
<gene>
    <name evidence="4" type="primary">VPS13D</name>
    <name evidence="4" type="ORF">GZH46_00162</name>
</gene>
<feature type="region of interest" description="Disordered" evidence="1">
    <location>
        <begin position="1992"/>
        <end position="2307"/>
    </location>
</feature>
<evidence type="ECO:0000313" key="5">
    <source>
        <dbReference type="Proteomes" id="UP000825002"/>
    </source>
</evidence>
<comment type="caution">
    <text evidence="4">The sequence shown here is derived from an EMBL/GenBank/DDBJ whole genome shotgun (WGS) entry which is preliminary data.</text>
</comment>
<dbReference type="InterPro" id="IPR001132">
    <property type="entry name" value="SMAD_dom_Dwarfin-type"/>
</dbReference>
<feature type="region of interest" description="Disordered" evidence="1">
    <location>
        <begin position="323"/>
        <end position="374"/>
    </location>
</feature>
<protein>
    <submittedName>
        <fullName evidence="4">Vacuolar protein sorting-associated protein 13D</fullName>
    </submittedName>
</protein>
<evidence type="ECO:0000259" key="3">
    <source>
        <dbReference type="PROSITE" id="PS51076"/>
    </source>
</evidence>
<feature type="region of interest" description="Disordered" evidence="1">
    <location>
        <begin position="2380"/>
        <end position="2481"/>
    </location>
</feature>
<sequence length="2756" mass="314034">MDRRTKSFLVRKYIIMLSLKKSYPVISCCILLQGISAITFATSNEISSKEKIGAHSRFKTVEEFVIDGKRDGSSDTSNLGSKFDNNVFSGDTGDWLKTHSTLIPANRNNYQHNYARIEKNLLFGTHNNMLIDDVMSNKKRLSKLGKLDVQDDVNGNKQSDKSVDFFVTSPARILLATEKSQKPKLGEKLDSLSLIKLKSNNSLNSANHIHQKRAIYRDGYGANYYQRQYDKNRLDFSRSNEKRPLPFYDHRYLTRYDYEDPINYRLRQHLGALGSTFWGDRYYYNWLRHRYPNYYLRASSKWPIWIESRPALPIANKITGRENSAPSRYAPVARPTLTEPPIDSFQKYRPRDDERHTNEQFSDKTDEKTSYQPVGASAAEREALASRWLDPELYSAINLDTNVLRSRRLWLDSENPTIVASLSNFADAPYDPEFNPYDSRYPANDIYGALPRAYWPDYSKSIEFKHNSSRSSASRSESYSESLNSGLGRCRGPFIFESKPSGLDMRERNGAMRAPACFGDNKHERAVPAILSGKFIDDISSSQIQLSAWPGNIELRDLSIKEDAFVSLHLPFQVVHGEIGKLTAIIPWSNFATSRVQLYLQDVHIYVAPHEGQRDERQCEFVKESADDSILSELDSCSEASWTYLSKNHDQDYYAEIYSSLHSIVSGVMSDMSKKIQLEVENLIIYRERSLSSDFEITIKKLSLSQPSALINLFLGNVTMLTRDSESESVATISADYIDCVFKTADDTQDLEVNGNLGSLSIASPLFYRNELKNLSADSIGFKIIKFHRDDACNMIKERDVVIELNLSSMIYVHSNLFYHVARPHIKDLFRTFNSQSKTKSSKRKSDKWSREFNALVETTIKQTTIYLIDDDIAPPVPLIELSLDNLYLWQCFNNQKKNGVLFSQIAINYYNRALSGWEPFLETCKFHLNWDISLGDKVMGVGFDHSAREVPRNNFCVNLKASQTVNINLTAALLGLYRSTLKKKLSGLRHILFETDTYSTRREALVRLSECNMVAQFILKNETGSRLHFYLCKNFMAESIESKALQCPNRWLTVDPNEDFSFSFVDEITSNNMRSFYKDLSGHKIIARVEGWRRMLPLSVDRVGRFYREACSDQISKEDTVVVFTITLDKRTARKIITVRSGLMISNQTHFIVEIFFKESNKSTYILPGDNFAVPLPCLYDMIYLRPHNACVNLSETSIEWENVKCKGEVNNSILLCNPMGRTEPSLSSYCLSDPIKLYVEVKRENFLDESKITTNGTYRTKPAHLISIKSDPDFLAPEPLRLYIAPSIEYKHPDVSYRSNGRRDLRKSPGKYNVLSGLPLKSIKPESHPNISLSFSAPAFGLSIIEESNEELMFTKFRDISAEYVCDTERNAFDLKIQDIQVDNQQLDVENPTAFAFINEGGDEKPALKIYAEKPAFDDIKSTLFRKIHVSLRDIVMNLEEKLVLQLIRFFKPNLDESSQSSVESEKVDASSFKFYVGTLRIDFSSLCLSVITASSLDLSLSNLKKRLGLEFIQFEGANIEFVPYIKKNVFSTFRAAFDSIKRFYMSELKRQAPRIIGAVDFLGNPLGLVNDLTDGLNVLFYQRDVSGLVWNVAHGLSDSTFKFSSVLSYQLGLLTMDQHHQETRIRLRKDNSSGLTTGLKKLSVGLAGGMVSLITQAYSGAFNGGVPGFIAGVGKGFVGTVTKPAVGILDFATDTARALRDMTKVEPTKPSESRSRLPRVCSTIESNLLIPYDPVQAEGQSFFLTNPYIDRESDEKFSWFGRLNHDFAIIISTKQLIFFRITSLELDESSEPVCSIKLYSIVGCEINDSAIKLTIDNSRNFTINFDDINTAKKILLSKANFEEKRYEVIPQDSEYAPTERPPQASSNEFTRSLTSSGLRDADLSACVTKHVWFPAGVANQRRYRYYTEGFIPSPMADSNEQPKREPAPRPSSSQSTYQPSQYVAPTRYTQASQSHLARHMTNLPSFYQPDQYAIPATVGYQQDPYMTGQPSHYYQSISYGPTQTSQRGSASLQPSTSRQTSVSHQASVSQPSSSIVTRQRAARQSSSLRQTPTPRQTSAAQRSPARQRTSRQQQSSPVRQQTPSQQQSPVRQKTPSQQQSPVQQQTSSQQQSPVRQKTPSQQQSPVQQQTSSQQQSPVRQQTPSQQQSPVHQLAPSQQQSPARQRMSRQQLQQQQTSVQQQTAIQLQSPMRQTSVSQQQYHQQVQYQPAPPSQTQQYQQSSSFQQYQTQTPQYTTSQQQTYYQTPTNAPQYSTASSHQYYSSTQQQPQQQQPQHQHQHRQQQQHQYQQQHHQQPQQQYSTQSYPAETYSTEFPLSEPQYPIEQYSMEQYSPYLTGTPDSYHTAQDSQTYAAQGQYVNYEPPYLDQRYQISQVPTSYQWTSETSPPTQSQVEYQHPTTSQESVQYQAEYHQLQPAASTSRRSPFDPDCPVAKRPKKEEEREPSPLPTPPLLRTPDTTRPTASSDSPPLTPNAQAAEDARIAAEEEKKKKELEVDREKLPRVTHHFAMIEENPSGNYEPVAGPSQEVSSLTRAFELDPNLINYETVDTRKWLSVLYYEYEVRLGEKFTASEKVVIVDGFTDPGSPSRFCLGKITNCSRRLQSERVRQHIGPGIQLTYDLNGGEVYIECRSSSSIFVQSQVLNIKNNNDINHITRIQTGERVVIFEDRILAEQLRSATCFEEVFALTHACKIRLSFIKGWGPGYRKVTVMQTPCWIELQLNIPLQWMEREVLSLLYVNYAILIVLLTILWIVYFGM</sequence>
<keyword evidence="5" id="KW-1185">Reference proteome</keyword>
<feature type="compositionally biased region" description="Polar residues" evidence="1">
    <location>
        <begin position="2463"/>
        <end position="2474"/>
    </location>
</feature>
<proteinExistence type="predicted"/>
<dbReference type="Pfam" id="PF03166">
    <property type="entry name" value="MH2"/>
    <property type="match status" value="1"/>
</dbReference>
<reference evidence="4 5" key="1">
    <citation type="submission" date="2020-10" db="EMBL/GenBank/DDBJ databases">
        <authorList>
            <person name="Klimov P.B."/>
            <person name="Dyachkov S.M."/>
            <person name="Chetverikov P.E."/>
        </authorList>
    </citation>
    <scope>NUCLEOTIDE SEQUENCE [LARGE SCALE GENOMIC DNA]</scope>
    <source>
        <strain evidence="4">BMOC 18-1129-001#AD2665</strain>
        <tissue evidence="4">Entire mites</tissue>
    </source>
</reference>
<accession>A0ABQ7SCX2</accession>
<dbReference type="InterPro" id="IPR017855">
    <property type="entry name" value="SMAD-like_dom_sf"/>
</dbReference>
<dbReference type="EMBL" id="JAIFTH010000014">
    <property type="protein sequence ID" value="KAG9511271.1"/>
    <property type="molecule type" value="Genomic_DNA"/>
</dbReference>
<dbReference type="SUPFAM" id="SSF49879">
    <property type="entry name" value="SMAD/FHA domain"/>
    <property type="match status" value="1"/>
</dbReference>
<dbReference type="Proteomes" id="UP000825002">
    <property type="component" value="Unassembled WGS sequence"/>
</dbReference>
<feature type="compositionally biased region" description="Polar residues" evidence="1">
    <location>
        <begin position="1992"/>
        <end position="2023"/>
    </location>
</feature>
<evidence type="ECO:0000256" key="1">
    <source>
        <dbReference type="SAM" id="MobiDB-lite"/>
    </source>
</evidence>
<name>A0ABQ7SCX2_9ACAR</name>
<feature type="compositionally biased region" description="Polar residues" evidence="1">
    <location>
        <begin position="2380"/>
        <end position="2407"/>
    </location>
</feature>
<evidence type="ECO:0000313" key="4">
    <source>
        <dbReference type="EMBL" id="KAG9511271.1"/>
    </source>
</evidence>
<feature type="transmembrane region" description="Helical" evidence="2">
    <location>
        <begin position="2734"/>
        <end position="2754"/>
    </location>
</feature>
<evidence type="ECO:0000256" key="2">
    <source>
        <dbReference type="SAM" id="Phobius"/>
    </source>
</evidence>
<feature type="compositionally biased region" description="Low complexity" evidence="1">
    <location>
        <begin position="2024"/>
        <end position="2153"/>
    </location>
</feature>
<feature type="compositionally biased region" description="Basic and acidic residues" evidence="1">
    <location>
        <begin position="349"/>
        <end position="369"/>
    </location>
</feature>
<dbReference type="PROSITE" id="PS51076">
    <property type="entry name" value="MH2"/>
    <property type="match status" value="1"/>
</dbReference>
<feature type="compositionally biased region" description="Polar residues" evidence="1">
    <location>
        <begin position="1866"/>
        <end position="1875"/>
    </location>
</feature>
<dbReference type="PANTHER" id="PTHR16166">
    <property type="entry name" value="VACUOLAR PROTEIN SORTING-ASSOCIATED PROTEIN VPS13"/>
    <property type="match status" value="1"/>
</dbReference>
<feature type="compositionally biased region" description="Low complexity" evidence="1">
    <location>
        <begin position="2165"/>
        <end position="2277"/>
    </location>
</feature>
<feature type="region of interest" description="Disordered" evidence="1">
    <location>
        <begin position="1853"/>
        <end position="1875"/>
    </location>
</feature>
<dbReference type="InterPro" id="IPR008984">
    <property type="entry name" value="SMAD_FHA_dom_sf"/>
</dbReference>
<feature type="region of interest" description="Disordered" evidence="1">
    <location>
        <begin position="1915"/>
        <end position="1943"/>
    </location>
</feature>
<feature type="compositionally biased region" description="Low complexity" evidence="1">
    <location>
        <begin position="2285"/>
        <end position="2306"/>
    </location>
</feature>